<name>A0A0E9MZD3_9BACT</name>
<organism evidence="5 6">
    <name type="scientific">Flavihumibacter petaseus NBRC 106054</name>
    <dbReference type="NCBI Taxonomy" id="1220578"/>
    <lineage>
        <taxon>Bacteria</taxon>
        <taxon>Pseudomonadati</taxon>
        <taxon>Bacteroidota</taxon>
        <taxon>Chitinophagia</taxon>
        <taxon>Chitinophagales</taxon>
        <taxon>Chitinophagaceae</taxon>
        <taxon>Flavihumibacter</taxon>
    </lineage>
</organism>
<gene>
    <name evidence="5" type="ORF">FPE01S_01_14750</name>
</gene>
<feature type="domain" description="PPIase cyclophilin-type" evidence="4">
    <location>
        <begin position="41"/>
        <end position="205"/>
    </location>
</feature>
<dbReference type="PANTHER" id="PTHR45625">
    <property type="entry name" value="PEPTIDYL-PROLYL CIS-TRANS ISOMERASE-RELATED"/>
    <property type="match status" value="1"/>
</dbReference>
<evidence type="ECO:0000256" key="3">
    <source>
        <dbReference type="RuleBase" id="RU363019"/>
    </source>
</evidence>
<dbReference type="InterPro" id="IPR002130">
    <property type="entry name" value="Cyclophilin-type_PPIase_dom"/>
</dbReference>
<evidence type="ECO:0000313" key="5">
    <source>
        <dbReference type="EMBL" id="GAO42460.1"/>
    </source>
</evidence>
<dbReference type="GO" id="GO:0003755">
    <property type="term" value="F:peptidyl-prolyl cis-trans isomerase activity"/>
    <property type="evidence" value="ECO:0007669"/>
    <property type="project" value="UniProtKB-UniRule"/>
</dbReference>
<accession>A0A0E9MZD3</accession>
<proteinExistence type="inferred from homology"/>
<dbReference type="PANTHER" id="PTHR45625:SF4">
    <property type="entry name" value="PEPTIDYLPROLYL ISOMERASE DOMAIN AND WD REPEAT-CONTAINING PROTEIN 1"/>
    <property type="match status" value="1"/>
</dbReference>
<keyword evidence="3" id="KW-0732">Signal</keyword>
<dbReference type="PROSITE" id="PS50072">
    <property type="entry name" value="CSA_PPIASE_2"/>
    <property type="match status" value="1"/>
</dbReference>
<keyword evidence="6" id="KW-1185">Reference proteome</keyword>
<comment type="catalytic activity">
    <reaction evidence="3">
        <text>[protein]-peptidylproline (omega=180) = [protein]-peptidylproline (omega=0)</text>
        <dbReference type="Rhea" id="RHEA:16237"/>
        <dbReference type="Rhea" id="RHEA-COMP:10747"/>
        <dbReference type="Rhea" id="RHEA-COMP:10748"/>
        <dbReference type="ChEBI" id="CHEBI:83833"/>
        <dbReference type="ChEBI" id="CHEBI:83834"/>
        <dbReference type="EC" id="5.2.1.8"/>
    </reaction>
</comment>
<evidence type="ECO:0000256" key="2">
    <source>
        <dbReference type="ARBA" id="ARBA00023235"/>
    </source>
</evidence>
<protein>
    <recommendedName>
        <fullName evidence="3">Peptidyl-prolyl cis-trans isomerase</fullName>
        <shortName evidence="3">PPIase</shortName>
        <ecNumber evidence="3">5.2.1.8</ecNumber>
    </recommendedName>
</protein>
<feature type="chain" id="PRO_5006515586" description="Peptidyl-prolyl cis-trans isomerase" evidence="3">
    <location>
        <begin position="30"/>
        <end position="205"/>
    </location>
</feature>
<evidence type="ECO:0000256" key="1">
    <source>
        <dbReference type="ARBA" id="ARBA00023110"/>
    </source>
</evidence>
<keyword evidence="2 3" id="KW-0413">Isomerase</keyword>
<dbReference type="EC" id="5.2.1.8" evidence="3"/>
<dbReference type="SUPFAM" id="SSF50891">
    <property type="entry name" value="Cyclophilin-like"/>
    <property type="match status" value="1"/>
</dbReference>
<comment type="similarity">
    <text evidence="3">Belongs to the cyclophilin-type PPIase family.</text>
</comment>
<comment type="caution">
    <text evidence="5">The sequence shown here is derived from an EMBL/GenBank/DDBJ whole genome shotgun (WGS) entry which is preliminary data.</text>
</comment>
<dbReference type="Gene3D" id="2.40.100.10">
    <property type="entry name" value="Cyclophilin-like"/>
    <property type="match status" value="1"/>
</dbReference>
<dbReference type="STRING" id="1220578.FPE01S_01_14750"/>
<comment type="function">
    <text evidence="3">PPIases accelerate the folding of proteins. It catalyzes the cis-trans isomerization of proline imidic peptide bonds in oligopeptides.</text>
</comment>
<dbReference type="Pfam" id="PF00160">
    <property type="entry name" value="Pro_isomerase"/>
    <property type="match status" value="1"/>
</dbReference>
<evidence type="ECO:0000313" key="6">
    <source>
        <dbReference type="Proteomes" id="UP000033121"/>
    </source>
</evidence>
<dbReference type="InterPro" id="IPR044666">
    <property type="entry name" value="Cyclophilin_A-like"/>
</dbReference>
<keyword evidence="1 3" id="KW-0697">Rotamase</keyword>
<dbReference type="PROSITE" id="PS51257">
    <property type="entry name" value="PROKAR_LIPOPROTEIN"/>
    <property type="match status" value="1"/>
</dbReference>
<sequence length="205" mass="22347">MKFLFPISRLAAPAVISCMLLLFLAGCHPQSPQGNPRISIETPDGKIIIELFADKAPKTVAAFLALVDAGRYENTSFYRALTVTNQPSNAPKAELLQGGLWNRRKKRPTLPAIPHESTATTGIHHETGTISLARNEPGTGTSEFFICLTTQPGLDFGGVNNSDGQGYAAFGKVVEGMEVVYKIYQKPEEDQYLDPPVPIFNISRN</sequence>
<dbReference type="AlphaFoldDB" id="A0A0E9MZD3"/>
<feature type="signal peptide" evidence="3">
    <location>
        <begin position="1"/>
        <end position="29"/>
    </location>
</feature>
<dbReference type="EMBL" id="BBWV01000001">
    <property type="protein sequence ID" value="GAO42460.1"/>
    <property type="molecule type" value="Genomic_DNA"/>
</dbReference>
<dbReference type="PRINTS" id="PR00153">
    <property type="entry name" value="CSAPPISMRASE"/>
</dbReference>
<dbReference type="RefSeq" id="WP_245623959.1">
    <property type="nucleotide sequence ID" value="NZ_BBWV01000001.1"/>
</dbReference>
<reference evidence="5 6" key="1">
    <citation type="submission" date="2015-04" db="EMBL/GenBank/DDBJ databases">
        <title>Whole genome shotgun sequence of Flavihumibacter petaseus NBRC 106054.</title>
        <authorList>
            <person name="Miyazawa S."/>
            <person name="Hosoyama A."/>
            <person name="Hashimoto M."/>
            <person name="Noguchi M."/>
            <person name="Tsuchikane K."/>
            <person name="Ohji S."/>
            <person name="Yamazoe A."/>
            <person name="Ichikawa N."/>
            <person name="Kimura A."/>
            <person name="Fujita N."/>
        </authorList>
    </citation>
    <scope>NUCLEOTIDE SEQUENCE [LARGE SCALE GENOMIC DNA]</scope>
    <source>
        <strain evidence="5 6">NBRC 106054</strain>
    </source>
</reference>
<evidence type="ECO:0000259" key="4">
    <source>
        <dbReference type="PROSITE" id="PS50072"/>
    </source>
</evidence>
<dbReference type="Proteomes" id="UP000033121">
    <property type="component" value="Unassembled WGS sequence"/>
</dbReference>
<dbReference type="InterPro" id="IPR029000">
    <property type="entry name" value="Cyclophilin-like_dom_sf"/>
</dbReference>